<protein>
    <submittedName>
        <fullName evidence="1">Uncharacterized protein</fullName>
    </submittedName>
</protein>
<dbReference type="AlphaFoldDB" id="A0A653DF20"/>
<proteinExistence type="predicted"/>
<evidence type="ECO:0000313" key="1">
    <source>
        <dbReference type="EMBL" id="VEN58436.1"/>
    </source>
</evidence>
<name>A0A653DF20_CALMS</name>
<sequence>MTDDNDQKYETTYIFDDVEVRGNVNFGQDGDHKPNLTRIDQEAVKTSGVFNIRGRKRYQKELIAKNLVVERLAGIETSNLLSTKTSNITIKGRKIFENLTVLGNLTLTNKNKVNRINNVKIEHLLEDIIYIDRPQNLTRLDFERIRAANIHVTRLNEKPTEHYQKVLESTKTNGRIKKLHIKSDVTLNSLKNISTINGMKVEDLEKKMMNMGKHGLKANVQFNGRIKVNNLITAFINDINLRKLFSRILNKNGDQNITAAWSFRSIKTENLETTAINDYDVENLIDVSSEKAQLMYMPNGTEFMDLVTAKSIEAPHMKPCSLDDIVEYINNPPTQEWKQVHVEGNVTVLEPDGLINRILEKTAKRGEVNVIQAPVTFASDVMAKNINTSVDINNINITEIMHDAVLIDSEETQRISGQKWFKSVKATSAVVLRNADIPFVNDEDVRKLDADIVDKNIIHNYTIKGKKTFFGGLKTKNLNVQVLGDVQTKDIVLGDPIKPIPSAVFEYVEVQSNLNVKNVNNISVQKVLENRILLNGPMPQRTAAIVYFDDVIVQNVTASTINKVKVDDVVFDIGDQTILSKKSFSKDIEVFGNVTTDLINGVNITQYYENAVLSNKDIFVNGSAIFKKPSHISGALQTEAINSCPVTLIKDVLRKGSAELAAKEVQDVKGRITRNIARTLPIAQALESEFMYLEKSKNLQIQVPNSMDTTAVQLKDYVLLHVTGEEPGPRCSLAESCRCPVHQTLEISPQRTVTDMPTKGVMRVFSYDDDTMIIHFISNSVSYNSTCRTDESKLFNEYSAMSWNTYNTSTTSAGFHQHEDVFLGYIRKVEFFSLHGKTYAIVGTFYDPVLDSYDLNCIVYKFEGAKTKAKEIQRIPTKGVREVYILHTAQGVTLILGNSKDSDLYHEEEETQILRFNENIEQFIPLRSLPFGCIQATGVVFGTESLIVLAHKTMPVQILKYYPEYDNYYFYQNFNEIEAPVVGISSFYTGGFGISDAFLSVVTSNSDIYIYSFKFIVGWNLEIKMRIEGATELVPFEVNGESLLFVSSSRNSSILTVVKNGPN</sequence>
<dbReference type="EMBL" id="CAACVG010011609">
    <property type="protein sequence ID" value="VEN58436.1"/>
    <property type="molecule type" value="Genomic_DNA"/>
</dbReference>
<reference evidence="1 2" key="1">
    <citation type="submission" date="2019-01" db="EMBL/GenBank/DDBJ databases">
        <authorList>
            <person name="Sayadi A."/>
        </authorList>
    </citation>
    <scope>NUCLEOTIDE SEQUENCE [LARGE SCALE GENOMIC DNA]</scope>
</reference>
<dbReference type="OrthoDB" id="7936313at2759"/>
<keyword evidence="2" id="KW-1185">Reference proteome</keyword>
<organism evidence="1 2">
    <name type="scientific">Callosobruchus maculatus</name>
    <name type="common">Southern cowpea weevil</name>
    <name type="synonym">Pulse bruchid</name>
    <dbReference type="NCBI Taxonomy" id="64391"/>
    <lineage>
        <taxon>Eukaryota</taxon>
        <taxon>Metazoa</taxon>
        <taxon>Ecdysozoa</taxon>
        <taxon>Arthropoda</taxon>
        <taxon>Hexapoda</taxon>
        <taxon>Insecta</taxon>
        <taxon>Pterygota</taxon>
        <taxon>Neoptera</taxon>
        <taxon>Endopterygota</taxon>
        <taxon>Coleoptera</taxon>
        <taxon>Polyphaga</taxon>
        <taxon>Cucujiformia</taxon>
        <taxon>Chrysomeloidea</taxon>
        <taxon>Chrysomelidae</taxon>
        <taxon>Bruchinae</taxon>
        <taxon>Bruchini</taxon>
        <taxon>Callosobruchus</taxon>
    </lineage>
</organism>
<evidence type="ECO:0000313" key="2">
    <source>
        <dbReference type="Proteomes" id="UP000410492"/>
    </source>
</evidence>
<dbReference type="Proteomes" id="UP000410492">
    <property type="component" value="Unassembled WGS sequence"/>
</dbReference>
<accession>A0A653DF20</accession>
<gene>
    <name evidence="1" type="ORF">CALMAC_LOCUS16803</name>
</gene>